<dbReference type="Proteomes" id="UP000821845">
    <property type="component" value="Chromosome 2"/>
</dbReference>
<name>A0ACB7SUS7_HYAAI</name>
<accession>A0ACB7SUS7</accession>
<proteinExistence type="predicted"/>
<gene>
    <name evidence="1" type="ORF">HPB50_009182</name>
</gene>
<comment type="caution">
    <text evidence="1">The sequence shown here is derived from an EMBL/GenBank/DDBJ whole genome shotgun (WGS) entry which is preliminary data.</text>
</comment>
<organism evidence="1 2">
    <name type="scientific">Hyalomma asiaticum</name>
    <name type="common">Tick</name>
    <dbReference type="NCBI Taxonomy" id="266040"/>
    <lineage>
        <taxon>Eukaryota</taxon>
        <taxon>Metazoa</taxon>
        <taxon>Ecdysozoa</taxon>
        <taxon>Arthropoda</taxon>
        <taxon>Chelicerata</taxon>
        <taxon>Arachnida</taxon>
        <taxon>Acari</taxon>
        <taxon>Parasitiformes</taxon>
        <taxon>Ixodida</taxon>
        <taxon>Ixodoidea</taxon>
        <taxon>Ixodidae</taxon>
        <taxon>Hyalomminae</taxon>
        <taxon>Hyalomma</taxon>
    </lineage>
</organism>
<dbReference type="EMBL" id="CM023482">
    <property type="protein sequence ID" value="KAH6938440.1"/>
    <property type="molecule type" value="Genomic_DNA"/>
</dbReference>
<protein>
    <submittedName>
        <fullName evidence="1">Uncharacterized protein</fullName>
    </submittedName>
</protein>
<evidence type="ECO:0000313" key="2">
    <source>
        <dbReference type="Proteomes" id="UP000821845"/>
    </source>
</evidence>
<evidence type="ECO:0000313" key="1">
    <source>
        <dbReference type="EMBL" id="KAH6938440.1"/>
    </source>
</evidence>
<keyword evidence="2" id="KW-1185">Reference proteome</keyword>
<reference evidence="1" key="1">
    <citation type="submission" date="2020-05" db="EMBL/GenBank/DDBJ databases">
        <title>Large-scale comparative analyses of tick genomes elucidate their genetic diversity and vector capacities.</title>
        <authorList>
            <person name="Jia N."/>
            <person name="Wang J."/>
            <person name="Shi W."/>
            <person name="Du L."/>
            <person name="Sun Y."/>
            <person name="Zhan W."/>
            <person name="Jiang J."/>
            <person name="Wang Q."/>
            <person name="Zhang B."/>
            <person name="Ji P."/>
            <person name="Sakyi L.B."/>
            <person name="Cui X."/>
            <person name="Yuan T."/>
            <person name="Jiang B."/>
            <person name="Yang W."/>
            <person name="Lam T.T.-Y."/>
            <person name="Chang Q."/>
            <person name="Ding S."/>
            <person name="Wang X."/>
            <person name="Zhu J."/>
            <person name="Ruan X."/>
            <person name="Zhao L."/>
            <person name="Wei J."/>
            <person name="Que T."/>
            <person name="Du C."/>
            <person name="Cheng J."/>
            <person name="Dai P."/>
            <person name="Han X."/>
            <person name="Huang E."/>
            <person name="Gao Y."/>
            <person name="Liu J."/>
            <person name="Shao H."/>
            <person name="Ye R."/>
            <person name="Li L."/>
            <person name="Wei W."/>
            <person name="Wang X."/>
            <person name="Wang C."/>
            <person name="Yang T."/>
            <person name="Huo Q."/>
            <person name="Li W."/>
            <person name="Guo W."/>
            <person name="Chen H."/>
            <person name="Zhou L."/>
            <person name="Ni X."/>
            <person name="Tian J."/>
            <person name="Zhou Y."/>
            <person name="Sheng Y."/>
            <person name="Liu T."/>
            <person name="Pan Y."/>
            <person name="Xia L."/>
            <person name="Li J."/>
            <person name="Zhao F."/>
            <person name="Cao W."/>
        </authorList>
    </citation>
    <scope>NUCLEOTIDE SEQUENCE</scope>
    <source>
        <strain evidence="1">Hyas-2018</strain>
    </source>
</reference>
<sequence length="146" mass="15740">MVKREEGSTCHAPIGVRVPVSVLHELREADVEVEESAKTAAVVPVATAIPAEYVEPVILHQFTSQMGLEDAGSISLDAVVHGTVRLHFQLRLGSITETPGVRCDNPECTCSVALPAPLMASTGFGETLIKWIHPLKITDARHPTQR</sequence>